<dbReference type="GO" id="GO:0016020">
    <property type="term" value="C:membrane"/>
    <property type="evidence" value="ECO:0007669"/>
    <property type="project" value="InterPro"/>
</dbReference>
<keyword evidence="1" id="KW-1133">Transmembrane helix</keyword>
<evidence type="ECO:0000313" key="4">
    <source>
        <dbReference type="Proteomes" id="UP000176303"/>
    </source>
</evidence>
<feature type="domain" description="HAMP" evidence="2">
    <location>
        <begin position="310"/>
        <end position="362"/>
    </location>
</feature>
<dbReference type="GO" id="GO:0007165">
    <property type="term" value="P:signal transduction"/>
    <property type="evidence" value="ECO:0007669"/>
    <property type="project" value="InterPro"/>
</dbReference>
<dbReference type="EMBL" id="MGDZ01000010">
    <property type="protein sequence ID" value="OGL74030.1"/>
    <property type="molecule type" value="Genomic_DNA"/>
</dbReference>
<dbReference type="InterPro" id="IPR003660">
    <property type="entry name" value="HAMP_dom"/>
</dbReference>
<dbReference type="STRING" id="1802391.A3D72_00870"/>
<dbReference type="Gene3D" id="6.10.340.10">
    <property type="match status" value="1"/>
</dbReference>
<dbReference type="Pfam" id="PF00672">
    <property type="entry name" value="HAMP"/>
    <property type="match status" value="1"/>
</dbReference>
<proteinExistence type="predicted"/>
<dbReference type="Proteomes" id="UP000176303">
    <property type="component" value="Unassembled WGS sequence"/>
</dbReference>
<sequence length="438" mass="49125">MAGKEIFFSISFKLLLSFLVVALVPAGVIAYYLLGEMTLSVDRLELARLEDSQDRAVRAFQRNGGQVLSNNTDYSHWDDVYFPETSHDPEWQKINLTDWVPAHFGIDSIWMTDRLGDVFYTYNVPSELSLNVSSLPQFKDAMEGREGWGIVPTSRGPTIISAGFVTKTEETLTPIGDSPGTLIYGRDIDNEVADDIYQVVGRDIAFFDTEKLIAASDENTKDKIGTPFADISFEARRRISHKQDYLDRTPDYIYFYSPLLSSTGEVLGAMRVGQDQNTANYIRSQISRSLGRGAIIGVLITIASGLFLGLRLSKPIKNLARIMLDYGAGKRVEMPKDSRRDEIGVLTRSYISMVQSLEDSKKVILLRDKELEDTNRNLSATSGNLVKAKSDLEKKIKEVERVNQMMIGRELRMVELKKEIADLKVKLGYDKKGGSENG</sequence>
<evidence type="ECO:0000259" key="2">
    <source>
        <dbReference type="PROSITE" id="PS50885"/>
    </source>
</evidence>
<dbReference type="Pfam" id="PF05228">
    <property type="entry name" value="CHASE4"/>
    <property type="match status" value="1"/>
</dbReference>
<dbReference type="PROSITE" id="PS50885">
    <property type="entry name" value="HAMP"/>
    <property type="match status" value="1"/>
</dbReference>
<feature type="transmembrane region" description="Helical" evidence="1">
    <location>
        <begin position="12"/>
        <end position="34"/>
    </location>
</feature>
<feature type="transmembrane region" description="Helical" evidence="1">
    <location>
        <begin position="293"/>
        <end position="313"/>
    </location>
</feature>
<dbReference type="InterPro" id="IPR007892">
    <property type="entry name" value="CHASE4"/>
</dbReference>
<keyword evidence="1" id="KW-0812">Transmembrane</keyword>
<evidence type="ECO:0000313" key="3">
    <source>
        <dbReference type="EMBL" id="OGL74030.1"/>
    </source>
</evidence>
<reference evidence="3 4" key="1">
    <citation type="journal article" date="2016" name="Nat. Commun.">
        <title>Thousands of microbial genomes shed light on interconnected biogeochemical processes in an aquifer system.</title>
        <authorList>
            <person name="Anantharaman K."/>
            <person name="Brown C.T."/>
            <person name="Hug L.A."/>
            <person name="Sharon I."/>
            <person name="Castelle C.J."/>
            <person name="Probst A.J."/>
            <person name="Thomas B.C."/>
            <person name="Singh A."/>
            <person name="Wilkins M.J."/>
            <person name="Karaoz U."/>
            <person name="Brodie E.L."/>
            <person name="Williams K.H."/>
            <person name="Hubbard S.S."/>
            <person name="Banfield J.F."/>
        </authorList>
    </citation>
    <scope>NUCLEOTIDE SEQUENCE [LARGE SCALE GENOMIC DNA]</scope>
</reference>
<dbReference type="AlphaFoldDB" id="A0A1F7U700"/>
<protein>
    <recommendedName>
        <fullName evidence="2">HAMP domain-containing protein</fullName>
    </recommendedName>
</protein>
<evidence type="ECO:0000256" key="1">
    <source>
        <dbReference type="SAM" id="Phobius"/>
    </source>
</evidence>
<gene>
    <name evidence="3" type="ORF">A3D72_00870</name>
</gene>
<organism evidence="3 4">
    <name type="scientific">Candidatus Uhrbacteria bacterium RIFCSPHIGHO2_02_FULL_57_19</name>
    <dbReference type="NCBI Taxonomy" id="1802391"/>
    <lineage>
        <taxon>Bacteria</taxon>
        <taxon>Candidatus Uhriibacteriota</taxon>
    </lineage>
</organism>
<accession>A0A1F7U700</accession>
<name>A0A1F7U700_9BACT</name>
<comment type="caution">
    <text evidence="3">The sequence shown here is derived from an EMBL/GenBank/DDBJ whole genome shotgun (WGS) entry which is preliminary data.</text>
</comment>
<keyword evidence="1" id="KW-0472">Membrane</keyword>
<dbReference type="CDD" id="cd06225">
    <property type="entry name" value="HAMP"/>
    <property type="match status" value="1"/>
</dbReference>